<gene>
    <name evidence="9" type="ORF">GCM10011585_10820</name>
</gene>
<evidence type="ECO:0000259" key="8">
    <source>
        <dbReference type="Pfam" id="PF25183"/>
    </source>
</evidence>
<dbReference type="EMBL" id="BMGT01000001">
    <property type="protein sequence ID" value="GGG70509.1"/>
    <property type="molecule type" value="Genomic_DNA"/>
</dbReference>
<dbReference type="Pfam" id="PF13620">
    <property type="entry name" value="CarboxypepD_reg"/>
    <property type="match status" value="1"/>
</dbReference>
<evidence type="ECO:0000313" key="9">
    <source>
        <dbReference type="EMBL" id="GGG70509.1"/>
    </source>
</evidence>
<dbReference type="InterPro" id="IPR036942">
    <property type="entry name" value="Beta-barrel_TonB_sf"/>
</dbReference>
<dbReference type="Gene3D" id="2.60.40.1120">
    <property type="entry name" value="Carboxypeptidase-like, regulatory domain"/>
    <property type="match status" value="1"/>
</dbReference>
<keyword evidence="7" id="KW-1133">Transmembrane helix</keyword>
<sequence length="1174" mass="126825">MQILFVVRSKIAIKAAVFSSVIVFCVLMFSSVGYGQQSSASVTGLVKDATGANIAGAQVKLQNVDTNTLRQTVSNGAGNYTFLNVPPGRYTMEFSEKGFQSEKITAFELSVNQTLTLEGVLTVGSVDTSVTVEAEGATVESSTAELGSVIAQQQVHSLPLNGRNFTQLLTLTPGVTPISVGQNSSASNTAVTPGSTYTFPSINGQGNRENYFMVDGMNDQQAWYNTYAVAPIIDSIQEFKVNSHNDAQFGQVSGGVINVATKAGTNAFHGSAWEYVRNNAFDARNHFQKSVTPYHQNQFGGTLGGPVWIPKLYNGHDKTFFFVAAEGFHYTKAQNSYFNVPTPEELNGDYSALLAQPNGKGVLYDPHTGQPFPNNQLVDANGKSEVDPAAVAYAKAVLPAPIVIPGDTTHNAENVGASVTTQWNYSGRIDQNIGSKDFIFFRYSGQEIDTTAPSSLLHLVSLTQIPSQQYGASWVHMFSPTTSLQVQYGRAHVEQNTASTFDIPNVTAIYGLDPSISGFVGGKTQMANLNVSGYFSGGENASPAANLSSIHQYKATLSKTLGRHQLQFGGSWDQINYSEMIRNGTETFGAAQTSGVDPVSKVASAGDASASFLLGYPNDANKRNVNITERPGGIMSFYGQDSWKFTSRLTLNFGLRYDRTFIPAYGKEDTVGQQGSIETGDYDFNNGTYILQVAPPLCSVRLHAPCLPGPLPANVVVSSNKKIMHDTTNNWGPRFGLAYRVNDKMAVRGSFGIFYDNWAAAIQLTQNYQGSWPDVATLDTGQINASGQPYTDPHNPFGTTAATLPPPTPFNYISPTTGKLVLGTNNYYVNPLTKNPYSEQYNFGIQQQFGNSMVFSLNYVGSQSHRLDIGGYYNTGMPSPYPMYDSRRANQEGPRGPQQNGQLYSYMPAVKSWDRSIGKGAYNGLQASLAKNLTNGLAYTVSYTWSKAIDEGQSGYFGVEGNELQNPYNIRGSRSVAAYNIPQLLSASINYALPVGKNKQWSTGNGIADYVLGNWQLNTIFLARSGQNFTVGATGDIANTGNGNTYVRGLVQGDPHLAHPTAAAWFNTSAYGLPYATVSKTGVVSEDPTIGEGNSGRNNLQDQKYYNVDLSVFRQFPIRDSFHAEFRAEAFNVLNHTVLGTPSTAINAAKGAFGTITGTASTERLLQFAAKLVF</sequence>
<dbReference type="GO" id="GO:0044718">
    <property type="term" value="P:siderophore transmembrane transport"/>
    <property type="evidence" value="ECO:0007669"/>
    <property type="project" value="TreeGrafter"/>
</dbReference>
<dbReference type="Proteomes" id="UP000647241">
    <property type="component" value="Unassembled WGS sequence"/>
</dbReference>
<accession>A0A917M298</accession>
<evidence type="ECO:0000256" key="7">
    <source>
        <dbReference type="SAM" id="Phobius"/>
    </source>
</evidence>
<reference evidence="9" key="2">
    <citation type="submission" date="2020-09" db="EMBL/GenBank/DDBJ databases">
        <authorList>
            <person name="Sun Q."/>
            <person name="Zhou Y."/>
        </authorList>
    </citation>
    <scope>NUCLEOTIDE SEQUENCE</scope>
    <source>
        <strain evidence="9">CGMCC 1.12997</strain>
    </source>
</reference>
<dbReference type="PANTHER" id="PTHR30069:SF46">
    <property type="entry name" value="OAR PROTEIN"/>
    <property type="match status" value="1"/>
</dbReference>
<keyword evidence="3" id="KW-1134">Transmembrane beta strand</keyword>
<dbReference type="Pfam" id="PF25183">
    <property type="entry name" value="OMP_b-brl_4"/>
    <property type="match status" value="1"/>
</dbReference>
<dbReference type="SUPFAM" id="SSF56935">
    <property type="entry name" value="Porins"/>
    <property type="match status" value="1"/>
</dbReference>
<dbReference type="InterPro" id="IPR039426">
    <property type="entry name" value="TonB-dep_rcpt-like"/>
</dbReference>
<evidence type="ECO:0000256" key="1">
    <source>
        <dbReference type="ARBA" id="ARBA00004571"/>
    </source>
</evidence>
<dbReference type="InterPro" id="IPR057601">
    <property type="entry name" value="Oar-like_b-barrel"/>
</dbReference>
<keyword evidence="5 7" id="KW-0472">Membrane</keyword>
<protein>
    <recommendedName>
        <fullName evidence="8">TonB-dependent transporter Oar-like beta-barrel domain-containing protein</fullName>
    </recommendedName>
</protein>
<keyword evidence="2" id="KW-0813">Transport</keyword>
<dbReference type="GO" id="GO:0009279">
    <property type="term" value="C:cell outer membrane"/>
    <property type="evidence" value="ECO:0007669"/>
    <property type="project" value="UniProtKB-SubCell"/>
</dbReference>
<feature type="transmembrane region" description="Helical" evidence="7">
    <location>
        <begin position="12"/>
        <end position="34"/>
    </location>
</feature>
<evidence type="ECO:0000256" key="6">
    <source>
        <dbReference type="ARBA" id="ARBA00023237"/>
    </source>
</evidence>
<reference evidence="9" key="1">
    <citation type="journal article" date="2014" name="Int. J. Syst. Evol. Microbiol.">
        <title>Complete genome sequence of Corynebacterium casei LMG S-19264T (=DSM 44701T), isolated from a smear-ripened cheese.</title>
        <authorList>
            <consortium name="US DOE Joint Genome Institute (JGI-PGF)"/>
            <person name="Walter F."/>
            <person name="Albersmeier A."/>
            <person name="Kalinowski J."/>
            <person name="Ruckert C."/>
        </authorList>
    </citation>
    <scope>NUCLEOTIDE SEQUENCE</scope>
    <source>
        <strain evidence="9">CGMCC 1.12997</strain>
    </source>
</reference>
<keyword evidence="10" id="KW-1185">Reference proteome</keyword>
<keyword evidence="4 7" id="KW-0812">Transmembrane</keyword>
<evidence type="ECO:0000313" key="10">
    <source>
        <dbReference type="Proteomes" id="UP000647241"/>
    </source>
</evidence>
<evidence type="ECO:0000256" key="5">
    <source>
        <dbReference type="ARBA" id="ARBA00023136"/>
    </source>
</evidence>
<dbReference type="RefSeq" id="WP_229739102.1">
    <property type="nucleotide sequence ID" value="NZ_BMGT01000001.1"/>
</dbReference>
<name>A0A917M298_9BACT</name>
<dbReference type="AlphaFoldDB" id="A0A917M298"/>
<proteinExistence type="predicted"/>
<dbReference type="SUPFAM" id="SSF49464">
    <property type="entry name" value="Carboxypeptidase regulatory domain-like"/>
    <property type="match status" value="1"/>
</dbReference>
<keyword evidence="6" id="KW-0998">Cell outer membrane</keyword>
<organism evidence="9 10">
    <name type="scientific">Edaphobacter dinghuensis</name>
    <dbReference type="NCBI Taxonomy" id="1560005"/>
    <lineage>
        <taxon>Bacteria</taxon>
        <taxon>Pseudomonadati</taxon>
        <taxon>Acidobacteriota</taxon>
        <taxon>Terriglobia</taxon>
        <taxon>Terriglobales</taxon>
        <taxon>Acidobacteriaceae</taxon>
        <taxon>Edaphobacter</taxon>
    </lineage>
</organism>
<feature type="domain" description="TonB-dependent transporter Oar-like beta-barrel" evidence="8">
    <location>
        <begin position="260"/>
        <end position="1167"/>
    </location>
</feature>
<dbReference type="InterPro" id="IPR008969">
    <property type="entry name" value="CarboxyPept-like_regulatory"/>
</dbReference>
<comment type="subcellular location">
    <subcellularLocation>
        <location evidence="1">Cell outer membrane</location>
        <topology evidence="1">Multi-pass membrane protein</topology>
    </subcellularLocation>
</comment>
<evidence type="ECO:0000256" key="4">
    <source>
        <dbReference type="ARBA" id="ARBA00022692"/>
    </source>
</evidence>
<evidence type="ECO:0000256" key="3">
    <source>
        <dbReference type="ARBA" id="ARBA00022452"/>
    </source>
</evidence>
<comment type="caution">
    <text evidence="9">The sequence shown here is derived from an EMBL/GenBank/DDBJ whole genome shotgun (WGS) entry which is preliminary data.</text>
</comment>
<dbReference type="PANTHER" id="PTHR30069">
    <property type="entry name" value="TONB-DEPENDENT OUTER MEMBRANE RECEPTOR"/>
    <property type="match status" value="1"/>
</dbReference>
<evidence type="ECO:0000256" key="2">
    <source>
        <dbReference type="ARBA" id="ARBA00022448"/>
    </source>
</evidence>
<dbReference type="GO" id="GO:0015344">
    <property type="term" value="F:siderophore uptake transmembrane transporter activity"/>
    <property type="evidence" value="ECO:0007669"/>
    <property type="project" value="TreeGrafter"/>
</dbReference>
<dbReference type="Gene3D" id="2.40.170.20">
    <property type="entry name" value="TonB-dependent receptor, beta-barrel domain"/>
    <property type="match status" value="1"/>
</dbReference>